<proteinExistence type="predicted"/>
<dbReference type="EMBL" id="GEDG01005171">
    <property type="protein sequence ID" value="JAP33276.1"/>
    <property type="molecule type" value="Transcribed_RNA"/>
</dbReference>
<accession>A0A0V0IKW9</accession>
<organism evidence="1">
    <name type="scientific">Solanum chacoense</name>
    <name type="common">Chaco potato</name>
    <dbReference type="NCBI Taxonomy" id="4108"/>
    <lineage>
        <taxon>Eukaryota</taxon>
        <taxon>Viridiplantae</taxon>
        <taxon>Streptophyta</taxon>
        <taxon>Embryophyta</taxon>
        <taxon>Tracheophyta</taxon>
        <taxon>Spermatophyta</taxon>
        <taxon>Magnoliopsida</taxon>
        <taxon>eudicotyledons</taxon>
        <taxon>Gunneridae</taxon>
        <taxon>Pentapetalae</taxon>
        <taxon>asterids</taxon>
        <taxon>lamiids</taxon>
        <taxon>Solanales</taxon>
        <taxon>Solanaceae</taxon>
        <taxon>Solanoideae</taxon>
        <taxon>Solaneae</taxon>
        <taxon>Solanum</taxon>
    </lineage>
</organism>
<sequence>SSLFSSLNPHTLLSICFLSHALNQSRAFLSPFSFPEREIQTKNPKFLHPNDRPLSPLSAPFCIFSKIANH</sequence>
<protein>
    <submittedName>
        <fullName evidence="1">Putative ovule protein</fullName>
    </submittedName>
</protein>
<evidence type="ECO:0000313" key="1">
    <source>
        <dbReference type="EMBL" id="JAP33276.1"/>
    </source>
</evidence>
<feature type="non-terminal residue" evidence="1">
    <location>
        <position position="1"/>
    </location>
</feature>
<reference evidence="1" key="1">
    <citation type="submission" date="2015-12" db="EMBL/GenBank/DDBJ databases">
        <title>Gene expression during late stages of embryo sac development: a critical building block for successful pollen-pistil interactions.</title>
        <authorList>
            <person name="Liu Y."/>
            <person name="Joly V."/>
            <person name="Sabar M."/>
            <person name="Matton D.P."/>
        </authorList>
    </citation>
    <scope>NUCLEOTIDE SEQUENCE</scope>
</reference>
<name>A0A0V0IKW9_SOLCH</name>
<dbReference type="AlphaFoldDB" id="A0A0V0IKW9"/>